<keyword evidence="7" id="KW-1185">Reference proteome</keyword>
<dbReference type="GeneID" id="111103844"/>
<name>A0A8B8AR27_CRAVI</name>
<sequence length="377" mass="41875">MRKIVLVGLVFIAVVQSAAVSILTDEVSQNSTHPNLNEISAKNVDVFRQLLNQETIIRMNLVKNVHTLMKDMLTSKEKLADAEEKISRITSSTDQEISDLNKQVEFLKVENAAMKNKTTVVEKEIIMLKEKLENASNTLTDVKVEVRYLSISVFGINDDLKEIDERFQELENSTKEIETELSVNVRNNAATISQMETRHLTLIDGLRNTTSSLQSDIDEYETNQLKISATVSSLELFRINQTLSKCDPKQTVAFTAGVTSYSTTWNSGTLVFNSVILNVGTGYNPSTGIFTSPVAGTYVFYVTAVEFNTQYLRVDIVLNSVSKVRALGESNAAYQTGTNMVVLNLQKGDSVWVRYVSGKGYYTESVPITTFTGLLVG</sequence>
<evidence type="ECO:0000256" key="3">
    <source>
        <dbReference type="ARBA" id="ARBA00022729"/>
    </source>
</evidence>
<protein>
    <submittedName>
        <fullName evidence="8">Uncharacterized protein LOC111103844</fullName>
    </submittedName>
</protein>
<feature type="chain" id="PRO_5034402526" evidence="5">
    <location>
        <begin position="18"/>
        <end position="377"/>
    </location>
</feature>
<dbReference type="Proteomes" id="UP000694844">
    <property type="component" value="Chromosome 7"/>
</dbReference>
<evidence type="ECO:0000313" key="7">
    <source>
        <dbReference type="Proteomes" id="UP000694844"/>
    </source>
</evidence>
<evidence type="ECO:0000256" key="4">
    <source>
        <dbReference type="SAM" id="Coils"/>
    </source>
</evidence>
<dbReference type="SUPFAM" id="SSF49842">
    <property type="entry name" value="TNF-like"/>
    <property type="match status" value="1"/>
</dbReference>
<dbReference type="Gene3D" id="1.10.287.1490">
    <property type="match status" value="1"/>
</dbReference>
<organism evidence="7 8">
    <name type="scientific">Crassostrea virginica</name>
    <name type="common">Eastern oyster</name>
    <dbReference type="NCBI Taxonomy" id="6565"/>
    <lineage>
        <taxon>Eukaryota</taxon>
        <taxon>Metazoa</taxon>
        <taxon>Spiralia</taxon>
        <taxon>Lophotrochozoa</taxon>
        <taxon>Mollusca</taxon>
        <taxon>Bivalvia</taxon>
        <taxon>Autobranchia</taxon>
        <taxon>Pteriomorphia</taxon>
        <taxon>Ostreida</taxon>
        <taxon>Ostreoidea</taxon>
        <taxon>Ostreidae</taxon>
        <taxon>Crassostrea</taxon>
    </lineage>
</organism>
<dbReference type="AlphaFoldDB" id="A0A8B8AR27"/>
<evidence type="ECO:0000256" key="1">
    <source>
        <dbReference type="ARBA" id="ARBA00004613"/>
    </source>
</evidence>
<evidence type="ECO:0000313" key="8">
    <source>
        <dbReference type="RefSeq" id="XP_022293098.1"/>
    </source>
</evidence>
<evidence type="ECO:0000256" key="5">
    <source>
        <dbReference type="SAM" id="SignalP"/>
    </source>
</evidence>
<dbReference type="RefSeq" id="XP_022293098.1">
    <property type="nucleotide sequence ID" value="XM_022437390.1"/>
</dbReference>
<dbReference type="PANTHER" id="PTHR22923">
    <property type="entry name" value="CEREBELLIN-RELATED"/>
    <property type="match status" value="1"/>
</dbReference>
<comment type="subcellular location">
    <subcellularLocation>
        <location evidence="1">Secreted</location>
    </subcellularLocation>
</comment>
<dbReference type="OrthoDB" id="6142092at2759"/>
<keyword evidence="2" id="KW-0964">Secreted</keyword>
<dbReference type="InterPro" id="IPR050822">
    <property type="entry name" value="Cerebellin_Synaptic_Org"/>
</dbReference>
<gene>
    <name evidence="8" type="primary">LOC111103844</name>
</gene>
<keyword evidence="3 5" id="KW-0732">Signal</keyword>
<dbReference type="SMART" id="SM00110">
    <property type="entry name" value="C1Q"/>
    <property type="match status" value="1"/>
</dbReference>
<dbReference type="InterPro" id="IPR008983">
    <property type="entry name" value="Tumour_necrosis_fac-like_dom"/>
</dbReference>
<dbReference type="PANTHER" id="PTHR22923:SF116">
    <property type="entry name" value="C1Q DOMAIN-CONTAINING PROTEIN"/>
    <property type="match status" value="1"/>
</dbReference>
<proteinExistence type="predicted"/>
<dbReference type="Pfam" id="PF00386">
    <property type="entry name" value="C1q"/>
    <property type="match status" value="1"/>
</dbReference>
<dbReference type="PROSITE" id="PS50871">
    <property type="entry name" value="C1Q"/>
    <property type="match status" value="1"/>
</dbReference>
<feature type="coiled-coil region" evidence="4">
    <location>
        <begin position="97"/>
        <end position="223"/>
    </location>
</feature>
<dbReference type="GO" id="GO:0005576">
    <property type="term" value="C:extracellular region"/>
    <property type="evidence" value="ECO:0007669"/>
    <property type="project" value="UniProtKB-SubCell"/>
</dbReference>
<feature type="domain" description="C1q" evidence="6">
    <location>
        <begin position="247"/>
        <end position="377"/>
    </location>
</feature>
<dbReference type="InterPro" id="IPR001073">
    <property type="entry name" value="C1q_dom"/>
</dbReference>
<accession>A0A8B8AR27</accession>
<dbReference type="KEGG" id="cvn:111103844"/>
<keyword evidence="4" id="KW-0175">Coiled coil</keyword>
<evidence type="ECO:0000259" key="6">
    <source>
        <dbReference type="PROSITE" id="PS50871"/>
    </source>
</evidence>
<evidence type="ECO:0000256" key="2">
    <source>
        <dbReference type="ARBA" id="ARBA00022525"/>
    </source>
</evidence>
<reference evidence="8" key="1">
    <citation type="submission" date="2025-08" db="UniProtKB">
        <authorList>
            <consortium name="RefSeq"/>
        </authorList>
    </citation>
    <scope>IDENTIFICATION</scope>
    <source>
        <tissue evidence="8">Whole sample</tissue>
    </source>
</reference>
<dbReference type="SUPFAM" id="SSF57997">
    <property type="entry name" value="Tropomyosin"/>
    <property type="match status" value="1"/>
</dbReference>
<feature type="signal peptide" evidence="5">
    <location>
        <begin position="1"/>
        <end position="17"/>
    </location>
</feature>
<dbReference type="PRINTS" id="PR00007">
    <property type="entry name" value="COMPLEMNTC1Q"/>
</dbReference>
<dbReference type="Gene3D" id="2.60.120.40">
    <property type="match status" value="1"/>
</dbReference>